<dbReference type="GO" id="GO:0003677">
    <property type="term" value="F:DNA binding"/>
    <property type="evidence" value="ECO:0007669"/>
    <property type="project" value="UniProtKB-KW"/>
</dbReference>
<dbReference type="PANTHER" id="PTHR12632">
    <property type="entry name" value="TRANSCRIPTION FACTOR NF-Y ALPHA-RELATED"/>
    <property type="match status" value="1"/>
</dbReference>
<dbReference type="PROSITE" id="PS51152">
    <property type="entry name" value="NFYA_HAP2_2"/>
    <property type="match status" value="1"/>
</dbReference>
<feature type="region of interest" description="Disordered" evidence="9">
    <location>
        <begin position="367"/>
        <end position="386"/>
    </location>
</feature>
<evidence type="ECO:0000313" key="11">
    <source>
        <dbReference type="Proteomes" id="UP000886885"/>
    </source>
</evidence>
<dbReference type="Proteomes" id="UP000886885">
    <property type="component" value="Chromosome 18A"/>
</dbReference>
<dbReference type="GO" id="GO:0016602">
    <property type="term" value="C:CCAAT-binding factor complex"/>
    <property type="evidence" value="ECO:0007669"/>
    <property type="project" value="InterPro"/>
</dbReference>
<dbReference type="EMBL" id="JAAWWB010000035">
    <property type="protein sequence ID" value="KAG6740569.1"/>
    <property type="molecule type" value="Genomic_DNA"/>
</dbReference>
<comment type="function">
    <text evidence="8">Component of the sequence-specific heterotrimeric transcription factor (NF-Y) which specifically recognizes a 5'-CCAAT-3' box motif found in the promoters of its target genes.</text>
</comment>
<evidence type="ECO:0000256" key="4">
    <source>
        <dbReference type="ARBA" id="ARBA00023159"/>
    </source>
</evidence>
<dbReference type="SMART" id="SM00521">
    <property type="entry name" value="CBF"/>
    <property type="match status" value="1"/>
</dbReference>
<comment type="similarity">
    <text evidence="8">Belongs to the NFYA/HAP2 subunit family.</text>
</comment>
<comment type="caution">
    <text evidence="10">The sequence shown here is derived from an EMBL/GenBank/DDBJ whole genome shotgun (WGS) entry which is preliminary data.</text>
</comment>
<accession>A0A8X8C2J5</accession>
<dbReference type="GO" id="GO:0003700">
    <property type="term" value="F:DNA-binding transcription factor activity"/>
    <property type="evidence" value="ECO:0007669"/>
    <property type="project" value="UniProtKB-UniRule"/>
</dbReference>
<keyword evidence="6 8" id="KW-0539">Nucleus</keyword>
<evidence type="ECO:0000256" key="7">
    <source>
        <dbReference type="ARBA" id="ARBA00025911"/>
    </source>
</evidence>
<keyword evidence="4" id="KW-0010">Activator</keyword>
<sequence length="435" mass="48532">MALRIQNLLKKNFDEPHFTVSCPSWWNSNEQQFLPSLSKNTSFKVDSPNQPYHESKQLGFHLLDQESSSTLSIGQSHNEMSSVGGINSQDQCISSESGTYLGCANMISCCISSEVVRVQLKANHLNALCIIFNVLPSICFVIFPFPDTNLVLFNSRLNWLFTGNITNQCNNFILYEYIAKLSLTWNWLFFHVLDQDESCGKGMKGKMKPVLLLSTPDSVSNHSQADCSYSMVRAPYADPYFGGLCNPYELHAFIQPHLGSHMAGMTAGRVPLPVDLADDGPIYVNAKQYRGIIRRRQSRAKLEAQNKLVKNRKPYLHESRHMHALNRVRGSGGRFLSKKKLQESDPTPRQCNVTDNIHSHVKNNASELESYQSGTGQSGASNTTCSDITGVSYSNVTFRQPDRRFSGIATHLGGGMEINSGLMCRGTQHHTSVVQ</sequence>
<evidence type="ECO:0000256" key="6">
    <source>
        <dbReference type="ARBA" id="ARBA00023242"/>
    </source>
</evidence>
<evidence type="ECO:0000256" key="3">
    <source>
        <dbReference type="ARBA" id="ARBA00023125"/>
    </source>
</evidence>
<evidence type="ECO:0000256" key="1">
    <source>
        <dbReference type="ARBA" id="ARBA00004123"/>
    </source>
</evidence>
<dbReference type="InterPro" id="IPR001289">
    <property type="entry name" value="NFYA"/>
</dbReference>
<keyword evidence="5 8" id="KW-0804">Transcription</keyword>
<dbReference type="AlphaFoldDB" id="A0A8X8C2J5"/>
<keyword evidence="2 8" id="KW-0805">Transcription regulation</keyword>
<dbReference type="OrthoDB" id="1097733at2759"/>
<comment type="subcellular location">
    <subcellularLocation>
        <location evidence="1 8">Nucleus</location>
    </subcellularLocation>
</comment>
<reference evidence="10" key="1">
    <citation type="journal article" date="2020" name="bioRxiv">
        <title>Hybrid origin of Populus tomentosa Carr. identified through genome sequencing and phylogenomic analysis.</title>
        <authorList>
            <person name="An X."/>
            <person name="Gao K."/>
            <person name="Chen Z."/>
            <person name="Li J."/>
            <person name="Yang X."/>
            <person name="Yang X."/>
            <person name="Zhou J."/>
            <person name="Guo T."/>
            <person name="Zhao T."/>
            <person name="Huang S."/>
            <person name="Miao D."/>
            <person name="Khan W.U."/>
            <person name="Rao P."/>
            <person name="Ye M."/>
            <person name="Lei B."/>
            <person name="Liao W."/>
            <person name="Wang J."/>
            <person name="Ji L."/>
            <person name="Li Y."/>
            <person name="Guo B."/>
            <person name="Mustafa N.S."/>
            <person name="Li S."/>
            <person name="Yun Q."/>
            <person name="Keller S.R."/>
            <person name="Mao J."/>
            <person name="Zhang R."/>
            <person name="Strauss S.H."/>
        </authorList>
    </citation>
    <scope>NUCLEOTIDE SEQUENCE</scope>
    <source>
        <strain evidence="10">GM15</strain>
        <tissue evidence="10">Leaf</tissue>
    </source>
</reference>
<keyword evidence="11" id="KW-1185">Reference proteome</keyword>
<keyword evidence="3 8" id="KW-0238">DNA-binding</keyword>
<evidence type="ECO:0000256" key="2">
    <source>
        <dbReference type="ARBA" id="ARBA00023015"/>
    </source>
</evidence>
<dbReference type="Pfam" id="PF02045">
    <property type="entry name" value="CBFB_NFYA"/>
    <property type="match status" value="1"/>
</dbReference>
<evidence type="ECO:0000256" key="8">
    <source>
        <dbReference type="RuleBase" id="RU367155"/>
    </source>
</evidence>
<name>A0A8X8C2J5_POPTO</name>
<protein>
    <recommendedName>
        <fullName evidence="8">Nuclear transcription factor Y subunit</fullName>
    </recommendedName>
</protein>
<evidence type="ECO:0000256" key="9">
    <source>
        <dbReference type="SAM" id="MobiDB-lite"/>
    </source>
</evidence>
<comment type="subunit">
    <text evidence="7">Heterotrimeric transcription factor composed of three components, NF-YA, NF-YB and NF-YC. NF-YB and NF-YC must interact and dimerize for NF-YA association and DNA binding.</text>
</comment>
<evidence type="ECO:0000256" key="5">
    <source>
        <dbReference type="ARBA" id="ARBA00023163"/>
    </source>
</evidence>
<evidence type="ECO:0000313" key="10">
    <source>
        <dbReference type="EMBL" id="KAG6740569.1"/>
    </source>
</evidence>
<organism evidence="10 11">
    <name type="scientific">Populus tomentosa</name>
    <name type="common">Chinese white poplar</name>
    <dbReference type="NCBI Taxonomy" id="118781"/>
    <lineage>
        <taxon>Eukaryota</taxon>
        <taxon>Viridiplantae</taxon>
        <taxon>Streptophyta</taxon>
        <taxon>Embryophyta</taxon>
        <taxon>Tracheophyta</taxon>
        <taxon>Spermatophyta</taxon>
        <taxon>Magnoliopsida</taxon>
        <taxon>eudicotyledons</taxon>
        <taxon>Gunneridae</taxon>
        <taxon>Pentapetalae</taxon>
        <taxon>rosids</taxon>
        <taxon>fabids</taxon>
        <taxon>Malpighiales</taxon>
        <taxon>Salicaceae</taxon>
        <taxon>Saliceae</taxon>
        <taxon>Populus</taxon>
    </lineage>
</organism>
<proteinExistence type="inferred from homology"/>
<dbReference type="PROSITE" id="PS00686">
    <property type="entry name" value="NFYA_HAP2_1"/>
    <property type="match status" value="1"/>
</dbReference>
<gene>
    <name evidence="10" type="ORF">POTOM_056024</name>
</gene>
<dbReference type="InterPro" id="IPR018362">
    <property type="entry name" value="CCAAT-binding_factor_CS"/>
</dbReference>